<dbReference type="EMBL" id="DXIQ01000024">
    <property type="protein sequence ID" value="HIV38129.1"/>
    <property type="molecule type" value="Genomic_DNA"/>
</dbReference>
<dbReference type="AlphaFoldDB" id="A0A9D1TEU2"/>
<reference evidence="4" key="1">
    <citation type="journal article" date="2021" name="PeerJ">
        <title>Extensive microbial diversity within the chicken gut microbiome revealed by metagenomics and culture.</title>
        <authorList>
            <person name="Gilroy R."/>
            <person name="Ravi A."/>
            <person name="Getino M."/>
            <person name="Pursley I."/>
            <person name="Horton D.L."/>
            <person name="Alikhan N.F."/>
            <person name="Baker D."/>
            <person name="Gharbi K."/>
            <person name="Hall N."/>
            <person name="Watson M."/>
            <person name="Adriaenssens E.M."/>
            <person name="Foster-Nyarko E."/>
            <person name="Jarju S."/>
            <person name="Secka A."/>
            <person name="Antonio M."/>
            <person name="Oren A."/>
            <person name="Chaudhuri R.R."/>
            <person name="La Ragione R."/>
            <person name="Hildebrand F."/>
            <person name="Pallen M.J."/>
        </authorList>
    </citation>
    <scope>NUCLEOTIDE SEQUENCE</scope>
    <source>
        <strain evidence="4">CHK195-9823</strain>
    </source>
</reference>
<proteinExistence type="inferred from homology"/>
<dbReference type="SUPFAM" id="SSF46785">
    <property type="entry name" value="Winged helix' DNA-binding domain"/>
    <property type="match status" value="1"/>
</dbReference>
<organism evidence="4 5">
    <name type="scientific">Candidatus Blautia stercorigallinarum</name>
    <dbReference type="NCBI Taxonomy" id="2838501"/>
    <lineage>
        <taxon>Bacteria</taxon>
        <taxon>Bacillati</taxon>
        <taxon>Bacillota</taxon>
        <taxon>Clostridia</taxon>
        <taxon>Lachnospirales</taxon>
        <taxon>Lachnospiraceae</taxon>
        <taxon>Blautia</taxon>
    </lineage>
</organism>
<comment type="similarity">
    <text evidence="2">Belongs to the ROK (NagC/XylR) family.</text>
</comment>
<dbReference type="Pfam" id="PF13412">
    <property type="entry name" value="HTH_24"/>
    <property type="match status" value="1"/>
</dbReference>
<comment type="function">
    <text evidence="1">Transcriptional repressor of xylose-utilizing enzymes.</text>
</comment>
<reference evidence="4" key="2">
    <citation type="submission" date="2021-04" db="EMBL/GenBank/DDBJ databases">
        <authorList>
            <person name="Gilroy R."/>
        </authorList>
    </citation>
    <scope>NUCLEOTIDE SEQUENCE</scope>
    <source>
        <strain evidence="4">CHK195-9823</strain>
    </source>
</reference>
<evidence type="ECO:0000256" key="2">
    <source>
        <dbReference type="ARBA" id="ARBA00006479"/>
    </source>
</evidence>
<dbReference type="CDD" id="cd23763">
    <property type="entry name" value="ASKHA_ATPase_ROK"/>
    <property type="match status" value="1"/>
</dbReference>
<name>A0A9D1TEU2_9FIRM</name>
<sequence>MKNTAEIKKENQRRIWEILRDGLPHTKQEAARITGLSPATCNTILNELKQEGQVLGEKKRSGEVGRASVAYILNRDYENFLCIGFELIQGRRSIFWRVLTATGEILDQGRDYLEKITCQEVEDKIRELKEKFPNMRAAAMGTPSVADKGWIHHCDLPEFDNVPVMEILEKKFHFPVHLENDMHYKVYGYYLKECSREDTVTILNYPSHVLPGMGTVVEGKVIKGWNQFAGMVGFLPYGVSRKEQIDRLVPGSYLPFLSKGAASVIPLLNPRILVFTGDLVEEEHIEKIRKYCAKTVPEAYLPEFVRVPDITEYYFAGMFERAVEERWRTRS</sequence>
<dbReference type="InterPro" id="IPR043129">
    <property type="entry name" value="ATPase_NBD"/>
</dbReference>
<evidence type="ECO:0000256" key="3">
    <source>
        <dbReference type="ARBA" id="ARBA00022629"/>
    </source>
</evidence>
<protein>
    <submittedName>
        <fullName evidence="4">ROK family transcriptional regulator</fullName>
    </submittedName>
</protein>
<dbReference type="InterPro" id="IPR036388">
    <property type="entry name" value="WH-like_DNA-bd_sf"/>
</dbReference>
<dbReference type="InterPro" id="IPR036390">
    <property type="entry name" value="WH_DNA-bd_sf"/>
</dbReference>
<evidence type="ECO:0000313" key="5">
    <source>
        <dbReference type="Proteomes" id="UP000886814"/>
    </source>
</evidence>
<dbReference type="GO" id="GO:0042732">
    <property type="term" value="P:D-xylose metabolic process"/>
    <property type="evidence" value="ECO:0007669"/>
    <property type="project" value="UniProtKB-KW"/>
</dbReference>
<dbReference type="Proteomes" id="UP000886814">
    <property type="component" value="Unassembled WGS sequence"/>
</dbReference>
<dbReference type="Pfam" id="PF00480">
    <property type="entry name" value="ROK"/>
    <property type="match status" value="1"/>
</dbReference>
<comment type="caution">
    <text evidence="4">The sequence shown here is derived from an EMBL/GenBank/DDBJ whole genome shotgun (WGS) entry which is preliminary data.</text>
</comment>
<dbReference type="InterPro" id="IPR000600">
    <property type="entry name" value="ROK"/>
</dbReference>
<evidence type="ECO:0000313" key="4">
    <source>
        <dbReference type="EMBL" id="HIV38129.1"/>
    </source>
</evidence>
<dbReference type="Gene3D" id="3.30.420.40">
    <property type="match status" value="2"/>
</dbReference>
<evidence type="ECO:0000256" key="1">
    <source>
        <dbReference type="ARBA" id="ARBA00002486"/>
    </source>
</evidence>
<dbReference type="PANTHER" id="PTHR18964:SF149">
    <property type="entry name" value="BIFUNCTIONAL UDP-N-ACETYLGLUCOSAMINE 2-EPIMERASE_N-ACETYLMANNOSAMINE KINASE"/>
    <property type="match status" value="1"/>
</dbReference>
<keyword evidence="3" id="KW-0119">Carbohydrate metabolism</keyword>
<dbReference type="PANTHER" id="PTHR18964">
    <property type="entry name" value="ROK (REPRESSOR, ORF, KINASE) FAMILY"/>
    <property type="match status" value="1"/>
</dbReference>
<keyword evidence="3" id="KW-0859">Xylose metabolism</keyword>
<dbReference type="SUPFAM" id="SSF53067">
    <property type="entry name" value="Actin-like ATPase domain"/>
    <property type="match status" value="1"/>
</dbReference>
<accession>A0A9D1TEU2</accession>
<gene>
    <name evidence="4" type="ORF">H9747_03900</name>
</gene>
<dbReference type="Gene3D" id="1.10.10.10">
    <property type="entry name" value="Winged helix-like DNA-binding domain superfamily/Winged helix DNA-binding domain"/>
    <property type="match status" value="1"/>
</dbReference>